<sequence length="31" mass="3267">LTPLHASWIRRVSSVKPGFESDASSSVPASP</sequence>
<evidence type="ECO:0000313" key="1">
    <source>
        <dbReference type="EMBL" id="CAF4257641.1"/>
    </source>
</evidence>
<name>A0A820F9W6_9BILA</name>
<gene>
    <name evidence="1" type="ORF">KXQ929_LOCUS43164</name>
</gene>
<accession>A0A820F9W6</accession>
<comment type="caution">
    <text evidence="1">The sequence shown here is derived from an EMBL/GenBank/DDBJ whole genome shotgun (WGS) entry which is preliminary data.</text>
</comment>
<feature type="non-terminal residue" evidence="1">
    <location>
        <position position="1"/>
    </location>
</feature>
<evidence type="ECO:0000313" key="2">
    <source>
        <dbReference type="Proteomes" id="UP000663868"/>
    </source>
</evidence>
<organism evidence="1 2">
    <name type="scientific">Adineta steineri</name>
    <dbReference type="NCBI Taxonomy" id="433720"/>
    <lineage>
        <taxon>Eukaryota</taxon>
        <taxon>Metazoa</taxon>
        <taxon>Spiralia</taxon>
        <taxon>Gnathifera</taxon>
        <taxon>Rotifera</taxon>
        <taxon>Eurotatoria</taxon>
        <taxon>Bdelloidea</taxon>
        <taxon>Adinetida</taxon>
        <taxon>Adinetidae</taxon>
        <taxon>Adineta</taxon>
    </lineage>
</organism>
<dbReference type="EMBL" id="CAJOBB010011224">
    <property type="protein sequence ID" value="CAF4257641.1"/>
    <property type="molecule type" value="Genomic_DNA"/>
</dbReference>
<reference evidence="1" key="1">
    <citation type="submission" date="2021-02" db="EMBL/GenBank/DDBJ databases">
        <authorList>
            <person name="Nowell W R."/>
        </authorList>
    </citation>
    <scope>NUCLEOTIDE SEQUENCE</scope>
</reference>
<dbReference type="Proteomes" id="UP000663868">
    <property type="component" value="Unassembled WGS sequence"/>
</dbReference>
<dbReference type="AlphaFoldDB" id="A0A820F9W6"/>
<proteinExistence type="predicted"/>
<protein>
    <submittedName>
        <fullName evidence="1">Uncharacterized protein</fullName>
    </submittedName>
</protein>